<reference evidence="10 11" key="1">
    <citation type="submission" date="2021-05" db="EMBL/GenBank/DDBJ databases">
        <authorList>
            <person name="Zhang Z.D."/>
            <person name="Osman G."/>
        </authorList>
    </citation>
    <scope>NUCLEOTIDE SEQUENCE [LARGE SCALE GENOMIC DNA]</scope>
    <source>
        <strain evidence="10 11">KCTC 32217</strain>
    </source>
</reference>
<evidence type="ECO:0000313" key="10">
    <source>
        <dbReference type="EMBL" id="MBS9522700.1"/>
    </source>
</evidence>
<dbReference type="PROSITE" id="PS50972">
    <property type="entry name" value="PTERIN_BINDING"/>
    <property type="match status" value="1"/>
</dbReference>
<evidence type="ECO:0000259" key="9">
    <source>
        <dbReference type="PROSITE" id="PS50972"/>
    </source>
</evidence>
<dbReference type="InterPro" id="IPR000489">
    <property type="entry name" value="Pterin-binding_dom"/>
</dbReference>
<organism evidence="10 11">
    <name type="scientific">Litoribacter ruber</name>
    <dbReference type="NCBI Taxonomy" id="702568"/>
    <lineage>
        <taxon>Bacteria</taxon>
        <taxon>Pseudomonadati</taxon>
        <taxon>Bacteroidota</taxon>
        <taxon>Cytophagia</taxon>
        <taxon>Cytophagales</taxon>
        <taxon>Cyclobacteriaceae</taxon>
        <taxon>Litoribacter</taxon>
    </lineage>
</organism>
<dbReference type="Pfam" id="PF00809">
    <property type="entry name" value="Pterin_bind"/>
    <property type="match status" value="1"/>
</dbReference>
<dbReference type="CDD" id="cd00739">
    <property type="entry name" value="DHPS"/>
    <property type="match status" value="1"/>
</dbReference>
<dbReference type="PROSITE" id="PS00793">
    <property type="entry name" value="DHPS_2"/>
    <property type="match status" value="1"/>
</dbReference>
<dbReference type="GO" id="GO:0005829">
    <property type="term" value="C:cytosol"/>
    <property type="evidence" value="ECO:0007669"/>
    <property type="project" value="TreeGrafter"/>
</dbReference>
<comment type="cofactor">
    <cofactor evidence="2">
        <name>Mg(2+)</name>
        <dbReference type="ChEBI" id="CHEBI:18420"/>
    </cofactor>
</comment>
<dbReference type="PANTHER" id="PTHR20941:SF1">
    <property type="entry name" value="FOLIC ACID SYNTHESIS PROTEIN FOL1"/>
    <property type="match status" value="1"/>
</dbReference>
<dbReference type="InterPro" id="IPR045031">
    <property type="entry name" value="DHP_synth-like"/>
</dbReference>
<comment type="catalytic activity">
    <reaction evidence="1">
        <text>(7,8-dihydropterin-6-yl)methyl diphosphate + 4-aminobenzoate = 7,8-dihydropteroate + diphosphate</text>
        <dbReference type="Rhea" id="RHEA:19949"/>
        <dbReference type="ChEBI" id="CHEBI:17836"/>
        <dbReference type="ChEBI" id="CHEBI:17839"/>
        <dbReference type="ChEBI" id="CHEBI:33019"/>
        <dbReference type="ChEBI" id="CHEBI:72950"/>
        <dbReference type="EC" id="2.5.1.15"/>
    </reaction>
</comment>
<dbReference type="GO" id="GO:0046654">
    <property type="term" value="P:tetrahydrofolate biosynthetic process"/>
    <property type="evidence" value="ECO:0007669"/>
    <property type="project" value="TreeGrafter"/>
</dbReference>
<dbReference type="InterPro" id="IPR011005">
    <property type="entry name" value="Dihydropteroate_synth-like_sf"/>
</dbReference>
<evidence type="ECO:0000256" key="5">
    <source>
        <dbReference type="ARBA" id="ARBA00022679"/>
    </source>
</evidence>
<evidence type="ECO:0000256" key="4">
    <source>
        <dbReference type="ARBA" id="ARBA00012458"/>
    </source>
</evidence>
<dbReference type="GO" id="GO:0046872">
    <property type="term" value="F:metal ion binding"/>
    <property type="evidence" value="ECO:0007669"/>
    <property type="project" value="UniProtKB-KW"/>
</dbReference>
<evidence type="ECO:0000313" key="11">
    <source>
        <dbReference type="Proteomes" id="UP001319104"/>
    </source>
</evidence>
<comment type="caution">
    <text evidence="10">The sequence shown here is derived from an EMBL/GenBank/DDBJ whole genome shotgun (WGS) entry which is preliminary data.</text>
</comment>
<keyword evidence="6" id="KW-0479">Metal-binding</keyword>
<feature type="domain" description="Pterin-binding" evidence="9">
    <location>
        <begin position="34"/>
        <end position="284"/>
    </location>
</feature>
<dbReference type="Proteomes" id="UP001319104">
    <property type="component" value="Unassembled WGS sequence"/>
</dbReference>
<dbReference type="NCBIfam" id="TIGR01496">
    <property type="entry name" value="DHPS"/>
    <property type="match status" value="1"/>
</dbReference>
<dbReference type="GO" id="GO:0004156">
    <property type="term" value="F:dihydropteroate synthase activity"/>
    <property type="evidence" value="ECO:0007669"/>
    <property type="project" value="UniProtKB-EC"/>
</dbReference>
<keyword evidence="5 10" id="KW-0808">Transferase</keyword>
<evidence type="ECO:0000256" key="7">
    <source>
        <dbReference type="ARBA" id="ARBA00022842"/>
    </source>
</evidence>
<keyword evidence="11" id="KW-1185">Reference proteome</keyword>
<proteinExistence type="predicted"/>
<dbReference type="Gene3D" id="3.20.20.20">
    <property type="entry name" value="Dihydropteroate synthase-like"/>
    <property type="match status" value="1"/>
</dbReference>
<dbReference type="InterPro" id="IPR006390">
    <property type="entry name" value="DHP_synth_dom"/>
</dbReference>
<dbReference type="AlphaFoldDB" id="A0AAP2CFE0"/>
<dbReference type="PANTHER" id="PTHR20941">
    <property type="entry name" value="FOLATE SYNTHESIS PROTEINS"/>
    <property type="match status" value="1"/>
</dbReference>
<accession>A0AAP2CFE0</accession>
<dbReference type="EC" id="2.5.1.15" evidence="4"/>
<keyword evidence="8" id="KW-0289">Folate biosynthesis</keyword>
<name>A0AAP2CFE0_9BACT</name>
<comment type="pathway">
    <text evidence="3">Cofactor biosynthesis; tetrahydrofolate biosynthesis; 7,8-dihydrofolate from 2-amino-4-hydroxy-6-hydroxymethyl-7,8-dihydropteridine diphosphate and 4-aminobenzoate: step 1/2.</text>
</comment>
<sequence>MVDNFNSSGIEDNLFPPKKITLNINGRLWTLDTPWVMGILNVTPDSFFSESRSVDSLESAVKKLITEGADIIDIGGYSTRPGAAEVCEAEETERVLKGVQEVKKQNQDILISVDTFRSEVARKAVESGADMVNDISGGDLDPNMLKVVGKLKTPFICMHMRGTPQDMASKTDYQDLEREIFARFQQKLNQCRQAGINDVVLDPGFGFAKTLEQNFQLLRNLGYFKFLNTPILVGISRKSMIYKLLKTSPEDALNGTTALNMAALINGADILRVHDVKEAKETIQLYKQLYP</sequence>
<evidence type="ECO:0000256" key="6">
    <source>
        <dbReference type="ARBA" id="ARBA00022723"/>
    </source>
</evidence>
<dbReference type="RefSeq" id="WP_213943591.1">
    <property type="nucleotide sequence ID" value="NZ_JAHCMY010000001.1"/>
</dbReference>
<evidence type="ECO:0000256" key="2">
    <source>
        <dbReference type="ARBA" id="ARBA00001946"/>
    </source>
</evidence>
<dbReference type="EMBL" id="JAHCMY010000001">
    <property type="protein sequence ID" value="MBS9522700.1"/>
    <property type="molecule type" value="Genomic_DNA"/>
</dbReference>
<dbReference type="SUPFAM" id="SSF51717">
    <property type="entry name" value="Dihydropteroate synthetase-like"/>
    <property type="match status" value="1"/>
</dbReference>
<dbReference type="GO" id="GO:0046656">
    <property type="term" value="P:folic acid biosynthetic process"/>
    <property type="evidence" value="ECO:0007669"/>
    <property type="project" value="UniProtKB-KW"/>
</dbReference>
<protein>
    <recommendedName>
        <fullName evidence="4">dihydropteroate synthase</fullName>
        <ecNumber evidence="4">2.5.1.15</ecNumber>
    </recommendedName>
</protein>
<keyword evidence="7" id="KW-0460">Magnesium</keyword>
<gene>
    <name evidence="10" type="primary">folP</name>
    <name evidence="10" type="ORF">KI659_01615</name>
</gene>
<evidence type="ECO:0000256" key="8">
    <source>
        <dbReference type="ARBA" id="ARBA00022909"/>
    </source>
</evidence>
<evidence type="ECO:0000256" key="1">
    <source>
        <dbReference type="ARBA" id="ARBA00000012"/>
    </source>
</evidence>
<evidence type="ECO:0000256" key="3">
    <source>
        <dbReference type="ARBA" id="ARBA00004763"/>
    </source>
</evidence>